<keyword evidence="3" id="KW-0560">Oxidoreductase</keyword>
<protein>
    <submittedName>
        <fullName evidence="5">FMN reductase (NADPH)</fullName>
    </submittedName>
</protein>
<dbReference type="InterPro" id="IPR029039">
    <property type="entry name" value="Flavoprotein-like_sf"/>
</dbReference>
<dbReference type="GO" id="GO:0008752">
    <property type="term" value="F:FMN reductase [NAD(P)H] activity"/>
    <property type="evidence" value="ECO:0007669"/>
    <property type="project" value="InterPro"/>
</dbReference>
<dbReference type="AlphaFoldDB" id="A0A7Z1AYI8"/>
<evidence type="ECO:0000256" key="2">
    <source>
        <dbReference type="ARBA" id="ARBA00022643"/>
    </source>
</evidence>
<proteinExistence type="predicted"/>
<evidence type="ECO:0000259" key="4">
    <source>
        <dbReference type="Pfam" id="PF03358"/>
    </source>
</evidence>
<dbReference type="InterPro" id="IPR051814">
    <property type="entry name" value="NAD(P)H-dep_FMN_reductase"/>
</dbReference>
<organism evidence="5 6">
    <name type="scientific">Actinophytocola xinjiangensis</name>
    <dbReference type="NCBI Taxonomy" id="485602"/>
    <lineage>
        <taxon>Bacteria</taxon>
        <taxon>Bacillati</taxon>
        <taxon>Actinomycetota</taxon>
        <taxon>Actinomycetes</taxon>
        <taxon>Pseudonocardiales</taxon>
        <taxon>Pseudonocardiaceae</taxon>
    </lineage>
</organism>
<dbReference type="Gene3D" id="3.40.50.360">
    <property type="match status" value="1"/>
</dbReference>
<accession>A0A7Z1AYI8</accession>
<keyword evidence="2" id="KW-0288">FMN</keyword>
<feature type="domain" description="NADPH-dependent FMN reductase-like" evidence="4">
    <location>
        <begin position="4"/>
        <end position="143"/>
    </location>
</feature>
<evidence type="ECO:0000256" key="1">
    <source>
        <dbReference type="ARBA" id="ARBA00022630"/>
    </source>
</evidence>
<dbReference type="NCBIfam" id="TIGR03567">
    <property type="entry name" value="FMN_reduc_SsuE"/>
    <property type="match status" value="1"/>
</dbReference>
<dbReference type="GO" id="GO:0046306">
    <property type="term" value="P:alkanesulfonate catabolic process"/>
    <property type="evidence" value="ECO:0007669"/>
    <property type="project" value="InterPro"/>
</dbReference>
<dbReference type="EMBL" id="MSIF01000006">
    <property type="protein sequence ID" value="OLF10638.1"/>
    <property type="molecule type" value="Genomic_DNA"/>
</dbReference>
<reference evidence="5 6" key="1">
    <citation type="submission" date="2016-12" db="EMBL/GenBank/DDBJ databases">
        <title>The draft genome sequence of Actinophytocola xinjiangensis.</title>
        <authorList>
            <person name="Wang W."/>
            <person name="Yuan L."/>
        </authorList>
    </citation>
    <scope>NUCLEOTIDE SEQUENCE [LARGE SCALE GENOMIC DNA]</scope>
    <source>
        <strain evidence="5 6">CGMCC 4.4663</strain>
    </source>
</reference>
<name>A0A7Z1AYI8_9PSEU</name>
<evidence type="ECO:0000313" key="6">
    <source>
        <dbReference type="Proteomes" id="UP000185696"/>
    </source>
</evidence>
<keyword evidence="6" id="KW-1185">Reference proteome</keyword>
<sequence length="185" mass="18468">MSLIIALAGSPSATSRTVALFGALASGLRTDGHQVRVLPVRALPAEALLGADASAPAIAEAIAAVAGADGLIVGSPVYKAAYSGVLKTFLDLLPADALAGKAVLPVLTGAAPAHALAVDQVLAPVLTALGARHVVSGLFLLDKQIRRIADGAVLAPEARDLADAAIGRLVTALVTALPAGERVRR</sequence>
<dbReference type="RefSeq" id="WP_075133627.1">
    <property type="nucleotide sequence ID" value="NZ_MSIF01000006.1"/>
</dbReference>
<gene>
    <name evidence="5" type="ORF">BLA60_15815</name>
</gene>
<evidence type="ECO:0000256" key="3">
    <source>
        <dbReference type="ARBA" id="ARBA00023002"/>
    </source>
</evidence>
<dbReference type="Pfam" id="PF03358">
    <property type="entry name" value="FMN_red"/>
    <property type="match status" value="1"/>
</dbReference>
<dbReference type="InterPro" id="IPR005025">
    <property type="entry name" value="FMN_Rdtase-like_dom"/>
</dbReference>
<keyword evidence="1" id="KW-0285">Flavoprotein</keyword>
<dbReference type="OrthoDB" id="1643408at2"/>
<comment type="caution">
    <text evidence="5">The sequence shown here is derived from an EMBL/GenBank/DDBJ whole genome shotgun (WGS) entry which is preliminary data.</text>
</comment>
<dbReference type="SUPFAM" id="SSF52218">
    <property type="entry name" value="Flavoproteins"/>
    <property type="match status" value="1"/>
</dbReference>
<evidence type="ECO:0000313" key="5">
    <source>
        <dbReference type="EMBL" id="OLF10638.1"/>
    </source>
</evidence>
<dbReference type="InterPro" id="IPR020048">
    <property type="entry name" value="NADPH-dep_FMN_reduc_SsuE"/>
</dbReference>
<dbReference type="PANTHER" id="PTHR43408">
    <property type="entry name" value="FMN REDUCTASE (NADPH)"/>
    <property type="match status" value="1"/>
</dbReference>
<dbReference type="PANTHER" id="PTHR43408:SF1">
    <property type="entry name" value="FMN REDUCTASE (NADPH)"/>
    <property type="match status" value="1"/>
</dbReference>
<dbReference type="Proteomes" id="UP000185696">
    <property type="component" value="Unassembled WGS sequence"/>
</dbReference>